<dbReference type="GO" id="GO:0004222">
    <property type="term" value="F:metalloendopeptidase activity"/>
    <property type="evidence" value="ECO:0007669"/>
    <property type="project" value="TreeGrafter"/>
</dbReference>
<dbReference type="Pfam" id="PF01476">
    <property type="entry name" value="LysM"/>
    <property type="match status" value="2"/>
</dbReference>
<dbReference type="Pfam" id="PF01551">
    <property type="entry name" value="Peptidase_M23"/>
    <property type="match status" value="1"/>
</dbReference>
<feature type="domain" description="LysM" evidence="2">
    <location>
        <begin position="28"/>
        <end position="72"/>
    </location>
</feature>
<dbReference type="InterPro" id="IPR016047">
    <property type="entry name" value="M23ase_b-sheet_dom"/>
</dbReference>
<dbReference type="PROSITE" id="PS51782">
    <property type="entry name" value="LYSM"/>
    <property type="match status" value="2"/>
</dbReference>
<dbReference type="SMART" id="SM00257">
    <property type="entry name" value="LysM"/>
    <property type="match status" value="2"/>
</dbReference>
<evidence type="ECO:0000259" key="2">
    <source>
        <dbReference type="PROSITE" id="PS51782"/>
    </source>
</evidence>
<dbReference type="InterPro" id="IPR036779">
    <property type="entry name" value="LysM_dom_sf"/>
</dbReference>
<dbReference type="SUPFAM" id="SSF54106">
    <property type="entry name" value="LysM domain"/>
    <property type="match status" value="1"/>
</dbReference>
<dbReference type="InterPro" id="IPR050570">
    <property type="entry name" value="Cell_wall_metabolism_enzyme"/>
</dbReference>
<name>A0A3P3XLK1_9SPIR</name>
<dbReference type="CDD" id="cd12797">
    <property type="entry name" value="M23_peptidase"/>
    <property type="match status" value="1"/>
</dbReference>
<feature type="compositionally biased region" description="Low complexity" evidence="1">
    <location>
        <begin position="171"/>
        <end position="196"/>
    </location>
</feature>
<dbReference type="Gene3D" id="2.70.70.10">
    <property type="entry name" value="Glucose Permease (Domain IIA)"/>
    <property type="match status" value="1"/>
</dbReference>
<dbReference type="CDD" id="cd00118">
    <property type="entry name" value="LysM"/>
    <property type="match status" value="2"/>
</dbReference>
<dbReference type="PANTHER" id="PTHR21666">
    <property type="entry name" value="PEPTIDASE-RELATED"/>
    <property type="match status" value="1"/>
</dbReference>
<accession>A0A3P3XLK1</accession>
<gene>
    <name evidence="3" type="ORF">SPIROBIBN47_50024</name>
</gene>
<dbReference type="PANTHER" id="PTHR21666:SF270">
    <property type="entry name" value="MUREIN HYDROLASE ACTIVATOR ENVC"/>
    <property type="match status" value="1"/>
</dbReference>
<evidence type="ECO:0000256" key="1">
    <source>
        <dbReference type="SAM" id="MobiDB-lite"/>
    </source>
</evidence>
<dbReference type="EMBL" id="FWDM01000037">
    <property type="protein sequence ID" value="SLM15482.1"/>
    <property type="molecule type" value="Genomic_DNA"/>
</dbReference>
<dbReference type="InterPro" id="IPR018392">
    <property type="entry name" value="LysM"/>
</dbReference>
<dbReference type="InterPro" id="IPR011055">
    <property type="entry name" value="Dup_hybrid_motif"/>
</dbReference>
<reference evidence="3" key="1">
    <citation type="submission" date="2017-02" db="EMBL/GenBank/DDBJ databases">
        <authorList>
            <person name="Regsiter A."/>
            <person name="William W."/>
        </authorList>
    </citation>
    <scope>NUCLEOTIDE SEQUENCE</scope>
    <source>
        <strain evidence="3">Bib</strain>
    </source>
</reference>
<organism evidence="3">
    <name type="scientific">uncultured spirochete</name>
    <dbReference type="NCBI Taxonomy" id="156406"/>
    <lineage>
        <taxon>Bacteria</taxon>
        <taxon>Pseudomonadati</taxon>
        <taxon>Spirochaetota</taxon>
        <taxon>Spirochaetia</taxon>
        <taxon>Spirochaetales</taxon>
        <taxon>environmental samples</taxon>
    </lineage>
</organism>
<proteinExistence type="predicted"/>
<feature type="region of interest" description="Disordered" evidence="1">
    <location>
        <begin position="128"/>
        <end position="199"/>
    </location>
</feature>
<evidence type="ECO:0000313" key="3">
    <source>
        <dbReference type="EMBL" id="SLM15482.1"/>
    </source>
</evidence>
<protein>
    <submittedName>
        <fullName evidence="3">Putative LysM domain/M23/M37 peptidase domain protein</fullName>
    </submittedName>
</protein>
<dbReference type="Gene3D" id="3.10.350.10">
    <property type="entry name" value="LysM domain"/>
    <property type="match status" value="2"/>
</dbReference>
<dbReference type="SUPFAM" id="SSF51261">
    <property type="entry name" value="Duplicated hybrid motif"/>
    <property type="match status" value="1"/>
</dbReference>
<dbReference type="AlphaFoldDB" id="A0A3P3XLK1"/>
<feature type="compositionally biased region" description="Low complexity" evidence="1">
    <location>
        <begin position="128"/>
        <end position="164"/>
    </location>
</feature>
<feature type="domain" description="LysM" evidence="2">
    <location>
        <begin position="74"/>
        <end position="118"/>
    </location>
</feature>
<sequence>MARRAVVIAISLLSLFFMPLGLCGAEQEYHVIQSGETLYSIAKSYSVPYEMLASINGITDPSKIRPGTVLLIPLVHVVAKGETFFGIAKKYDVSIQELKTANSLSDSYVLRVGDVLVIPDKGVAAATPSQAAPAQPAPVAASPADTAPPSSAKPTSATPAASIPAAPPSAPAAASPADTAPPSSSNSNSKNASAASRTPDALSIWPVEGKGQYMSGKLEGIMFQTTRGAPVKAVASGTVVSAGPSRGFGDVVFIQSKSGFVYVYGGNESILVKTGENVEPGKTIGRVGIDAKDGTAIAYFFVFRNGQPIDPSLAPRD</sequence>